<evidence type="ECO:0000313" key="7">
    <source>
        <dbReference type="EMBL" id="BDG08580.1"/>
    </source>
</evidence>
<dbReference type="GO" id="GO:0004386">
    <property type="term" value="F:helicase activity"/>
    <property type="evidence" value="ECO:0007669"/>
    <property type="project" value="UniProtKB-KW"/>
</dbReference>
<evidence type="ECO:0000256" key="2">
    <source>
        <dbReference type="ARBA" id="ARBA00022801"/>
    </source>
</evidence>
<feature type="domain" description="Helicase ATP-binding" evidence="5">
    <location>
        <begin position="36"/>
        <end position="182"/>
    </location>
</feature>
<accession>A0ABM7X9T9</accession>
<dbReference type="SUPFAM" id="SSF52540">
    <property type="entry name" value="P-loop containing nucleoside triphosphate hydrolases"/>
    <property type="match status" value="1"/>
</dbReference>
<dbReference type="InterPro" id="IPR011545">
    <property type="entry name" value="DEAD/DEAH_box_helicase_dom"/>
</dbReference>
<dbReference type="PANTHER" id="PTHR12131:SF1">
    <property type="entry name" value="ATP-DEPENDENT RNA HELICASE SUPV3L1, MITOCHONDRIAL-RELATED"/>
    <property type="match status" value="1"/>
</dbReference>
<dbReference type="PROSITE" id="PS51192">
    <property type="entry name" value="HELICASE_ATP_BIND_1"/>
    <property type="match status" value="1"/>
</dbReference>
<keyword evidence="2" id="KW-0378">Hydrolase</keyword>
<dbReference type="PROSITE" id="PS51194">
    <property type="entry name" value="HELICASE_CTER"/>
    <property type="match status" value="1"/>
</dbReference>
<proteinExistence type="predicted"/>
<dbReference type="Pfam" id="PF00270">
    <property type="entry name" value="DEAD"/>
    <property type="match status" value="1"/>
</dbReference>
<keyword evidence="3 7" id="KW-0347">Helicase</keyword>
<sequence>MPLPAWLELEGHAQTNSVQVADGMKLTLTDFQRDLWRVLRDGQSAAVSAPTSAGKSYALGRYLVTSLAPGSGRWGVYVVPTRALVNEVSSDLLDTAAAIHAAVLPVVTVPVAPVELGIDAGIYVVTQERLQILLEAAPKLRFDLAVIDEAHLISEPSRGVILQTVIEEMLARAPNMQLLFGSPHTKNPAVFGRVFQRADVVALAPPERPVAQHLLFLDTDAVRTDEVSVSTELRGVRESLGIRKLPLQLLGEEQTLAAITYFFGGGNKSLVYASGKAGCEKLAGMLRQLTQTYGKPATLELQKARDEFADFVQAHVHAQYPLADAVRAGVGFHYGNMPAIIRRTVEDYFDESKLDVLVCTSTLLHGVNLPAKNLFLYNPTKGREWGSAEDEPVSALDFWNLAGRAGRMGREFAGHVHLIDYARWKGKPLNGDRDEIVTPSFESTLKTKTDQLLEFIQDRDHPSGKHQGAEGAFVKLVNAARQGGLAAALDRVFPDLEAQPVRNRIASAVTKVAVAMTVPVEITHKHITVSVFRQQEMFEYLLDGISTNGPERYMPVHPLRQWDEAHQGLIAIIKRIHNYFEKKRRDDKSHTYFAPFALRWMRGTPLPEMIDGAIKFREKKAKRGFNVPTVIRDVLEDIENELRFRLVKYTACYTDLLAAAFQRTGHASLVERIPALPLFLELGAASKTMVNLVGLGLSRTTASVVAQRSVNQDMTRVEAKKWLAAEPWDRVGLSPIFVREIERVKVSA</sequence>
<keyword evidence="1" id="KW-0547">Nucleotide-binding</keyword>
<name>A0ABM7X9T9_9BACT</name>
<dbReference type="InterPro" id="IPR027417">
    <property type="entry name" value="P-loop_NTPase"/>
</dbReference>
<dbReference type="SMART" id="SM00487">
    <property type="entry name" value="DEXDc"/>
    <property type="match status" value="1"/>
</dbReference>
<gene>
    <name evidence="7" type="ORF">AMPC_16930</name>
</gene>
<evidence type="ECO:0000259" key="6">
    <source>
        <dbReference type="PROSITE" id="PS51194"/>
    </source>
</evidence>
<evidence type="ECO:0000259" key="5">
    <source>
        <dbReference type="PROSITE" id="PS51192"/>
    </source>
</evidence>
<evidence type="ECO:0000256" key="4">
    <source>
        <dbReference type="ARBA" id="ARBA00022840"/>
    </source>
</evidence>
<dbReference type="Pfam" id="PF00271">
    <property type="entry name" value="Helicase_C"/>
    <property type="match status" value="1"/>
</dbReference>
<dbReference type="Gene3D" id="3.40.50.300">
    <property type="entry name" value="P-loop containing nucleotide triphosphate hydrolases"/>
    <property type="match status" value="2"/>
</dbReference>
<dbReference type="InterPro" id="IPR001650">
    <property type="entry name" value="Helicase_C-like"/>
</dbReference>
<dbReference type="PANTHER" id="PTHR12131">
    <property type="entry name" value="ATP-DEPENDENT RNA AND DNA HELICASE"/>
    <property type="match status" value="1"/>
</dbReference>
<evidence type="ECO:0000313" key="8">
    <source>
        <dbReference type="Proteomes" id="UP001162734"/>
    </source>
</evidence>
<dbReference type="InterPro" id="IPR014001">
    <property type="entry name" value="Helicase_ATP-bd"/>
</dbReference>
<evidence type="ECO:0000256" key="3">
    <source>
        <dbReference type="ARBA" id="ARBA00022806"/>
    </source>
</evidence>
<evidence type="ECO:0000256" key="1">
    <source>
        <dbReference type="ARBA" id="ARBA00022741"/>
    </source>
</evidence>
<feature type="domain" description="Helicase C-terminal" evidence="6">
    <location>
        <begin position="255"/>
        <end position="453"/>
    </location>
</feature>
<dbReference type="InterPro" id="IPR050699">
    <property type="entry name" value="RNA-DNA_Helicase"/>
</dbReference>
<dbReference type="Proteomes" id="UP001162734">
    <property type="component" value="Chromosome"/>
</dbReference>
<dbReference type="SMART" id="SM00490">
    <property type="entry name" value="HELICc"/>
    <property type="match status" value="1"/>
</dbReference>
<keyword evidence="4" id="KW-0067">ATP-binding</keyword>
<keyword evidence="8" id="KW-1185">Reference proteome</keyword>
<reference evidence="8" key="1">
    <citation type="journal article" date="2022" name="Int. J. Syst. Evol. Microbiol.">
        <title>Anaeromyxobacter oryzae sp. nov., Anaeromyxobacter diazotrophicus sp. nov. and Anaeromyxobacter paludicola sp. nov., isolated from paddy soils.</title>
        <authorList>
            <person name="Itoh H."/>
            <person name="Xu Z."/>
            <person name="Mise K."/>
            <person name="Masuda Y."/>
            <person name="Ushijima N."/>
            <person name="Hayakawa C."/>
            <person name="Shiratori Y."/>
            <person name="Senoo K."/>
        </authorList>
    </citation>
    <scope>NUCLEOTIDE SEQUENCE [LARGE SCALE GENOMIC DNA]</scope>
    <source>
        <strain evidence="8">Red630</strain>
    </source>
</reference>
<dbReference type="EMBL" id="AP025592">
    <property type="protein sequence ID" value="BDG08580.1"/>
    <property type="molecule type" value="Genomic_DNA"/>
</dbReference>
<protein>
    <submittedName>
        <fullName evidence="7">DEAD/DEAH box helicase</fullName>
    </submittedName>
</protein>
<organism evidence="7 8">
    <name type="scientific">Anaeromyxobacter paludicola</name>
    <dbReference type="NCBI Taxonomy" id="2918171"/>
    <lineage>
        <taxon>Bacteria</taxon>
        <taxon>Pseudomonadati</taxon>
        <taxon>Myxococcota</taxon>
        <taxon>Myxococcia</taxon>
        <taxon>Myxococcales</taxon>
        <taxon>Cystobacterineae</taxon>
        <taxon>Anaeromyxobacteraceae</taxon>
        <taxon>Anaeromyxobacter</taxon>
    </lineage>
</organism>